<feature type="region of interest" description="Disordered" evidence="1">
    <location>
        <begin position="174"/>
        <end position="264"/>
    </location>
</feature>
<evidence type="ECO:0000256" key="1">
    <source>
        <dbReference type="SAM" id="MobiDB-lite"/>
    </source>
</evidence>
<protein>
    <recommendedName>
        <fullName evidence="2">Phosphatidate phosphatase APP1 catalytic domain-containing protein</fullName>
    </recommendedName>
</protein>
<evidence type="ECO:0000313" key="3">
    <source>
        <dbReference type="EMBL" id="KAK0718411.1"/>
    </source>
</evidence>
<evidence type="ECO:0000259" key="2">
    <source>
        <dbReference type="Pfam" id="PF09949"/>
    </source>
</evidence>
<feature type="compositionally biased region" description="Basic and acidic residues" evidence="1">
    <location>
        <begin position="543"/>
        <end position="558"/>
    </location>
</feature>
<dbReference type="AlphaFoldDB" id="A0AA40AM71"/>
<name>A0AA40AM71_9PEZI</name>
<keyword evidence="4" id="KW-1185">Reference proteome</keyword>
<feature type="compositionally biased region" description="Polar residues" evidence="1">
    <location>
        <begin position="707"/>
        <end position="716"/>
    </location>
</feature>
<feature type="compositionally biased region" description="Polar residues" evidence="1">
    <location>
        <begin position="175"/>
        <end position="185"/>
    </location>
</feature>
<dbReference type="InterPro" id="IPR017210">
    <property type="entry name" value="APP1"/>
</dbReference>
<organism evidence="3 4">
    <name type="scientific">Lasiosphaeria miniovina</name>
    <dbReference type="NCBI Taxonomy" id="1954250"/>
    <lineage>
        <taxon>Eukaryota</taxon>
        <taxon>Fungi</taxon>
        <taxon>Dikarya</taxon>
        <taxon>Ascomycota</taxon>
        <taxon>Pezizomycotina</taxon>
        <taxon>Sordariomycetes</taxon>
        <taxon>Sordariomycetidae</taxon>
        <taxon>Sordariales</taxon>
        <taxon>Lasiosphaeriaceae</taxon>
        <taxon>Lasiosphaeria</taxon>
    </lineage>
</organism>
<dbReference type="EMBL" id="JAUIRO010000004">
    <property type="protein sequence ID" value="KAK0718411.1"/>
    <property type="molecule type" value="Genomic_DNA"/>
</dbReference>
<accession>A0AA40AM71</accession>
<dbReference type="InterPro" id="IPR052935">
    <property type="entry name" value="Mg2+_PAP"/>
</dbReference>
<dbReference type="GeneID" id="85321172"/>
<gene>
    <name evidence="3" type="ORF">B0T26DRAFT_647490</name>
</gene>
<dbReference type="Pfam" id="PF09949">
    <property type="entry name" value="APP1_cat"/>
    <property type="match status" value="1"/>
</dbReference>
<evidence type="ECO:0000313" key="4">
    <source>
        <dbReference type="Proteomes" id="UP001172101"/>
    </source>
</evidence>
<feature type="compositionally biased region" description="Basic and acidic residues" evidence="1">
    <location>
        <begin position="186"/>
        <end position="237"/>
    </location>
</feature>
<comment type="caution">
    <text evidence="3">The sequence shown here is derived from an EMBL/GenBank/DDBJ whole genome shotgun (WGS) entry which is preliminary data.</text>
</comment>
<reference evidence="3" key="1">
    <citation type="submission" date="2023-06" db="EMBL/GenBank/DDBJ databases">
        <title>Genome-scale phylogeny and comparative genomics of the fungal order Sordariales.</title>
        <authorList>
            <consortium name="Lawrence Berkeley National Laboratory"/>
            <person name="Hensen N."/>
            <person name="Bonometti L."/>
            <person name="Westerberg I."/>
            <person name="Brannstrom I.O."/>
            <person name="Guillou S."/>
            <person name="Cros-Aarteil S."/>
            <person name="Calhoun S."/>
            <person name="Haridas S."/>
            <person name="Kuo A."/>
            <person name="Mondo S."/>
            <person name="Pangilinan J."/>
            <person name="Riley R."/>
            <person name="LaButti K."/>
            <person name="Andreopoulos B."/>
            <person name="Lipzen A."/>
            <person name="Chen C."/>
            <person name="Yanf M."/>
            <person name="Daum C."/>
            <person name="Ng V."/>
            <person name="Clum A."/>
            <person name="Steindorff A."/>
            <person name="Ohm R."/>
            <person name="Martin F."/>
            <person name="Silar P."/>
            <person name="Natvig D."/>
            <person name="Lalanne C."/>
            <person name="Gautier V."/>
            <person name="Ament-velasquez S.L."/>
            <person name="Kruys A."/>
            <person name="Hutchinson M.I."/>
            <person name="Powell A.J."/>
            <person name="Barry K."/>
            <person name="Miller A.N."/>
            <person name="Grigoriev I.V."/>
            <person name="Debuchy R."/>
            <person name="Gladieux P."/>
            <person name="Thoren M.H."/>
            <person name="Johannesson H."/>
        </authorList>
    </citation>
    <scope>NUCLEOTIDE SEQUENCE</scope>
    <source>
        <strain evidence="3">SMH2392-1A</strain>
    </source>
</reference>
<sequence>MTSQYGYGGTGGYGYAPASSERGVRRKKLAAMAGSVYRAGVAAASELKEQYNNTRIRGVDNLDTQISIPGSFPHVSIVTKGEEQMVLFPSYAKRHIKEHGRQHRPSDPSRSLPAAQMGMSDEDYWRHEWARLEDEKAVVDVDIRGWIYNPSKGPMTRRNRMLIGLARRLSGIPAPTTQAELSPVTSHEEHERVREEQRIAREAREIERKGQGEEEAATRGDYSETPRDYDSDSEPAKSRRYGSGTRTPASPPSSPTLSASRTTYATPSGLTEAELAVANANLMARIGPFMTTPLVQQPVTIFFYNDEDSQSRTVTTDDSGHFSIRAALDFVPTHLRVLANENISATKPIEIIEPRGVSLISDIDDTIKRSNIHLGAREIFRNTFIRDLADLTVEGVKEWYHKLHGMGVQVHYCSNSPWQLFPVLATFFVMAGLPPGSIHLKHYSGMLQGIFEPVAERKKGTLEKILRDFPERRFLLVGDSGEADLEVYTDLAVANPGRILAVFIRDVTTPDQTGYFDASFSGGLDQRNGRGSASVSIRVRSTDRFKGVDGGQDDRPDLPPRILSAPTESRQWPAMGTLIDLSDEPEPISPMNARNPARAGDSNADRLRTSKSAVDMLSRKAPPPRPTKPVALRSAPSDVGLGISTGARNSSAESFSRSPYAATNASPNQGSPGSNAPRSALPPPPPPPRRRGTPSSLRNLSPRRLSQQGRTNSNLDVTEGDPLPEAAGNFTANGQNINKKLDLWRRRLARAHETLDGLGVALYTWRRGEDVIAEAEGLVKDALRDMERGG</sequence>
<feature type="domain" description="Phosphatidate phosphatase APP1 catalytic" evidence="2">
    <location>
        <begin position="357"/>
        <end position="506"/>
    </location>
</feature>
<feature type="compositionally biased region" description="Low complexity" evidence="1">
    <location>
        <begin position="693"/>
        <end position="706"/>
    </location>
</feature>
<dbReference type="PANTHER" id="PTHR28208:SF3">
    <property type="entry name" value="PHOSPHATIDATE PHOSPHATASE APP1"/>
    <property type="match status" value="1"/>
</dbReference>
<dbReference type="Proteomes" id="UP001172101">
    <property type="component" value="Unassembled WGS sequence"/>
</dbReference>
<dbReference type="RefSeq" id="XP_060297204.1">
    <property type="nucleotide sequence ID" value="XM_060437902.1"/>
</dbReference>
<dbReference type="PIRSF" id="PIRSF037464">
    <property type="entry name" value="UCP037464_APP1"/>
    <property type="match status" value="1"/>
</dbReference>
<dbReference type="InterPro" id="IPR019236">
    <property type="entry name" value="APP1_cat"/>
</dbReference>
<dbReference type="PANTHER" id="PTHR28208">
    <property type="entry name" value="PHOSPHATIDATE PHOSPHATASE APP1"/>
    <property type="match status" value="1"/>
</dbReference>
<feature type="compositionally biased region" description="Polar residues" evidence="1">
    <location>
        <begin position="646"/>
        <end position="674"/>
    </location>
</feature>
<proteinExistence type="predicted"/>
<dbReference type="GO" id="GO:0008195">
    <property type="term" value="F:phosphatidate phosphatase activity"/>
    <property type="evidence" value="ECO:0007669"/>
    <property type="project" value="InterPro"/>
</dbReference>
<feature type="region of interest" description="Disordered" evidence="1">
    <location>
        <begin position="543"/>
        <end position="731"/>
    </location>
</feature>
<dbReference type="GO" id="GO:0030479">
    <property type="term" value="C:actin cortical patch"/>
    <property type="evidence" value="ECO:0007669"/>
    <property type="project" value="TreeGrafter"/>
</dbReference>